<dbReference type="AlphaFoldDB" id="M7N506"/>
<dbReference type="RefSeq" id="WP_009195869.1">
    <property type="nucleotide sequence ID" value="NZ_AODQ01000060.1"/>
</dbReference>
<feature type="coiled-coil region" evidence="1">
    <location>
        <begin position="317"/>
        <end position="344"/>
    </location>
</feature>
<name>M7N506_9BACT</name>
<organism evidence="3 4">
    <name type="scientific">Cesiribacter andamanensis AMV16</name>
    <dbReference type="NCBI Taxonomy" id="1279009"/>
    <lineage>
        <taxon>Bacteria</taxon>
        <taxon>Pseudomonadati</taxon>
        <taxon>Bacteroidota</taxon>
        <taxon>Cytophagia</taxon>
        <taxon>Cytophagales</taxon>
        <taxon>Cesiribacteraceae</taxon>
        <taxon>Cesiribacter</taxon>
    </lineage>
</organism>
<feature type="coiled-coil region" evidence="1">
    <location>
        <begin position="160"/>
        <end position="194"/>
    </location>
</feature>
<dbReference type="OrthoDB" id="1296151at2"/>
<dbReference type="Proteomes" id="UP000011910">
    <property type="component" value="Unassembled WGS sequence"/>
</dbReference>
<keyword evidence="4" id="KW-1185">Reference proteome</keyword>
<proteinExistence type="predicted"/>
<evidence type="ECO:0000313" key="3">
    <source>
        <dbReference type="EMBL" id="EMR02382.1"/>
    </source>
</evidence>
<dbReference type="eggNOG" id="ENOG5033PKH">
    <property type="taxonomic scope" value="Bacteria"/>
</dbReference>
<evidence type="ECO:0000256" key="1">
    <source>
        <dbReference type="SAM" id="Coils"/>
    </source>
</evidence>
<comment type="caution">
    <text evidence="3">The sequence shown here is derived from an EMBL/GenBank/DDBJ whole genome shotgun (WGS) entry which is preliminary data.</text>
</comment>
<sequence length="524" mass="60406">MPTTHYRPARIFLGLLLILWCIPLARSQAQTAGSGTLSSIESKARLILQNDEKVGKLNSQHLQTYSEEQQKLETLKKELTALYIEKKEVMDELRRGRFCNGCSRTASELRKSGVSDVERHFADNGGTHSASPELLKQKEAEYDRKIADKENQIRAFEFSENEFTRKRADLDKQMQALKDNSDKLREEIIELSKTYKSQVVAESKSMTRSWISDLMYVTAQKHAFEDRIDIIMVKLADLQQEENGALIQSDEKVREQNDREIDQLRREISNLQTNRSSLQSTYRERHSQQSGQLSSLRTRLQRLKSDALKPNLSQQEQERLAGEIETVERSIDSQQSELNQLTATYQERDGTLEAGIKKHNDEIWQLTTNLSSRQQQARELIKKAYATKRRILEDARVARMASLQTTGTLLGQKMTDYRKRFGEYAAKVEAERIRLFTACQQAGCSCYGNDTHSTIYTNWNNSLSCVNQMEQKKQLDVYYGCEEEAPLYSQHYQSQMSGLSDSDMSALQRRTSQTKYDLILKKVQ</sequence>
<feature type="coiled-coil region" evidence="1">
    <location>
        <begin position="58"/>
        <end position="92"/>
    </location>
</feature>
<protein>
    <submittedName>
        <fullName evidence="3">Uncharacterized protein</fullName>
    </submittedName>
</protein>
<evidence type="ECO:0000313" key="4">
    <source>
        <dbReference type="Proteomes" id="UP000011910"/>
    </source>
</evidence>
<evidence type="ECO:0000256" key="2">
    <source>
        <dbReference type="SAM" id="MobiDB-lite"/>
    </source>
</evidence>
<feature type="compositionally biased region" description="Polar residues" evidence="2">
    <location>
        <begin position="269"/>
        <end position="281"/>
    </location>
</feature>
<feature type="region of interest" description="Disordered" evidence="2">
    <location>
        <begin position="268"/>
        <end position="296"/>
    </location>
</feature>
<keyword evidence="1" id="KW-0175">Coiled coil</keyword>
<accession>M7N506</accession>
<dbReference type="EMBL" id="AODQ01000060">
    <property type="protein sequence ID" value="EMR02382.1"/>
    <property type="molecule type" value="Genomic_DNA"/>
</dbReference>
<reference evidence="3 4" key="1">
    <citation type="journal article" date="2013" name="Genome Announc.">
        <title>Draft Genome Sequence of Cesiribacter andamanensis Strain AMV16T, Isolated from a Soil Sample from a Mud Volcano in the Andaman Islands, India.</title>
        <authorList>
            <person name="Shivaji S."/>
            <person name="Ara S."/>
            <person name="Begum Z."/>
            <person name="Srinivas T.N."/>
            <person name="Singh A."/>
            <person name="Kumar Pinnaka A."/>
        </authorList>
    </citation>
    <scope>NUCLEOTIDE SEQUENCE [LARGE SCALE GENOMIC DNA]</scope>
    <source>
        <strain evidence="3 4">AMV16</strain>
    </source>
</reference>
<gene>
    <name evidence="3" type="ORF">ADICEAN_02478</name>
</gene>